<dbReference type="GeneID" id="17285735"/>
<dbReference type="KEGG" id="ehx:EMIHUDRAFT_49398"/>
<sequence length="59" mass="6903">YALPHAILRLDLAGRDLTDWMVKLLTERGYSFTTTAEREIVRDIKEKLAYVALDFDQEM</sequence>
<organism evidence="1 2">
    <name type="scientific">Emiliania huxleyi (strain CCMP1516)</name>
    <dbReference type="NCBI Taxonomy" id="280463"/>
    <lineage>
        <taxon>Eukaryota</taxon>
        <taxon>Haptista</taxon>
        <taxon>Haptophyta</taxon>
        <taxon>Prymnesiophyceae</taxon>
        <taxon>Isochrysidales</taxon>
        <taxon>Noelaerhabdaceae</taxon>
        <taxon>Emiliania</taxon>
    </lineage>
</organism>
<reference evidence="2" key="1">
    <citation type="journal article" date="2013" name="Nature">
        <title>Pan genome of the phytoplankton Emiliania underpins its global distribution.</title>
        <authorList>
            <person name="Read B.A."/>
            <person name="Kegel J."/>
            <person name="Klute M.J."/>
            <person name="Kuo A."/>
            <person name="Lefebvre S.C."/>
            <person name="Maumus F."/>
            <person name="Mayer C."/>
            <person name="Miller J."/>
            <person name="Monier A."/>
            <person name="Salamov A."/>
            <person name="Young J."/>
            <person name="Aguilar M."/>
            <person name="Claverie J.M."/>
            <person name="Frickenhaus S."/>
            <person name="Gonzalez K."/>
            <person name="Herman E.K."/>
            <person name="Lin Y.C."/>
            <person name="Napier J."/>
            <person name="Ogata H."/>
            <person name="Sarno A.F."/>
            <person name="Shmutz J."/>
            <person name="Schroeder D."/>
            <person name="de Vargas C."/>
            <person name="Verret F."/>
            <person name="von Dassow P."/>
            <person name="Valentin K."/>
            <person name="Van de Peer Y."/>
            <person name="Wheeler G."/>
            <person name="Dacks J.B."/>
            <person name="Delwiche C.F."/>
            <person name="Dyhrman S.T."/>
            <person name="Glockner G."/>
            <person name="John U."/>
            <person name="Richards T."/>
            <person name="Worden A.Z."/>
            <person name="Zhang X."/>
            <person name="Grigoriev I.V."/>
            <person name="Allen A.E."/>
            <person name="Bidle K."/>
            <person name="Borodovsky M."/>
            <person name="Bowler C."/>
            <person name="Brownlee C."/>
            <person name="Cock J.M."/>
            <person name="Elias M."/>
            <person name="Gladyshev V.N."/>
            <person name="Groth M."/>
            <person name="Guda C."/>
            <person name="Hadaegh A."/>
            <person name="Iglesias-Rodriguez M.D."/>
            <person name="Jenkins J."/>
            <person name="Jones B.M."/>
            <person name="Lawson T."/>
            <person name="Leese F."/>
            <person name="Lindquist E."/>
            <person name="Lobanov A."/>
            <person name="Lomsadze A."/>
            <person name="Malik S.B."/>
            <person name="Marsh M.E."/>
            <person name="Mackinder L."/>
            <person name="Mock T."/>
            <person name="Mueller-Roeber B."/>
            <person name="Pagarete A."/>
            <person name="Parker M."/>
            <person name="Probert I."/>
            <person name="Quesneville H."/>
            <person name="Raines C."/>
            <person name="Rensing S.A."/>
            <person name="Riano-Pachon D.M."/>
            <person name="Richier S."/>
            <person name="Rokitta S."/>
            <person name="Shiraiwa Y."/>
            <person name="Soanes D.M."/>
            <person name="van der Giezen M."/>
            <person name="Wahlund T.M."/>
            <person name="Williams B."/>
            <person name="Wilson W."/>
            <person name="Wolfe G."/>
            <person name="Wurch L.L."/>
        </authorList>
    </citation>
    <scope>NUCLEOTIDE SEQUENCE</scope>
</reference>
<evidence type="ECO:0008006" key="3">
    <source>
        <dbReference type="Google" id="ProtNLM"/>
    </source>
</evidence>
<dbReference type="SUPFAM" id="SSF53067">
    <property type="entry name" value="Actin-like ATPase domain"/>
    <property type="match status" value="1"/>
</dbReference>
<reference evidence="1" key="2">
    <citation type="submission" date="2024-10" db="UniProtKB">
        <authorList>
            <consortium name="EnsemblProtists"/>
        </authorList>
    </citation>
    <scope>IDENTIFICATION</scope>
</reference>
<dbReference type="RefSeq" id="XP_005792892.1">
    <property type="nucleotide sequence ID" value="XM_005792835.1"/>
</dbReference>
<dbReference type="STRING" id="2903.A0A0D3KXH8"/>
<keyword evidence="2" id="KW-1185">Reference proteome</keyword>
<protein>
    <recommendedName>
        <fullName evidence="3">Actin</fullName>
    </recommendedName>
</protein>
<dbReference type="InterPro" id="IPR043129">
    <property type="entry name" value="ATPase_NBD"/>
</dbReference>
<dbReference type="PANTHER" id="PTHR11937">
    <property type="entry name" value="ACTIN"/>
    <property type="match status" value="1"/>
</dbReference>
<name>A0A0D3KXH8_EMIH1</name>
<dbReference type="eggNOG" id="KOG0676">
    <property type="taxonomic scope" value="Eukaryota"/>
</dbReference>
<evidence type="ECO:0000313" key="1">
    <source>
        <dbReference type="EnsemblProtists" id="EOD40463"/>
    </source>
</evidence>
<proteinExistence type="predicted"/>
<dbReference type="Proteomes" id="UP000013827">
    <property type="component" value="Unassembled WGS sequence"/>
</dbReference>
<dbReference type="Gene3D" id="3.90.640.10">
    <property type="entry name" value="Actin, Chain A, domain 4"/>
    <property type="match status" value="1"/>
</dbReference>
<accession>A0A0D3KXH8</accession>
<dbReference type="AlphaFoldDB" id="A0A0D3KXH8"/>
<dbReference type="EnsemblProtists" id="EOD40463">
    <property type="protein sequence ID" value="EOD40463"/>
    <property type="gene ID" value="EMIHUDRAFT_49398"/>
</dbReference>
<evidence type="ECO:0000313" key="2">
    <source>
        <dbReference type="Proteomes" id="UP000013827"/>
    </source>
</evidence>
<dbReference type="InterPro" id="IPR004000">
    <property type="entry name" value="Actin"/>
</dbReference>
<dbReference type="Gene3D" id="3.30.420.40">
    <property type="match status" value="1"/>
</dbReference>